<feature type="region of interest" description="Disordered" evidence="4">
    <location>
        <begin position="412"/>
        <end position="455"/>
    </location>
</feature>
<feature type="region of interest" description="Disordered" evidence="4">
    <location>
        <begin position="566"/>
        <end position="587"/>
    </location>
</feature>
<feature type="compositionally biased region" description="Low complexity" evidence="4">
    <location>
        <begin position="33"/>
        <end position="45"/>
    </location>
</feature>
<dbReference type="AlphaFoldDB" id="A0A1Y2BB95"/>
<evidence type="ECO:0000313" key="6">
    <source>
        <dbReference type="Proteomes" id="UP000193986"/>
    </source>
</evidence>
<gene>
    <name evidence="5" type="ORF">BCR39DRAFT_524149</name>
</gene>
<dbReference type="Pfam" id="PF13516">
    <property type="entry name" value="LRR_6"/>
    <property type="match status" value="3"/>
</dbReference>
<dbReference type="Proteomes" id="UP000193986">
    <property type="component" value="Unassembled WGS sequence"/>
</dbReference>
<evidence type="ECO:0000256" key="1">
    <source>
        <dbReference type="ARBA" id="ARBA00004245"/>
    </source>
</evidence>
<dbReference type="OrthoDB" id="120976at2759"/>
<accession>A0A1Y2BB95</accession>
<protein>
    <recommendedName>
        <fullName evidence="7">RNI-like protein</fullName>
    </recommendedName>
</protein>
<proteinExistence type="predicted"/>
<evidence type="ECO:0000256" key="4">
    <source>
        <dbReference type="SAM" id="MobiDB-lite"/>
    </source>
</evidence>
<evidence type="ECO:0000256" key="3">
    <source>
        <dbReference type="ARBA" id="ARBA00023212"/>
    </source>
</evidence>
<sequence>MSEGAADEPIVPQDPPSVPTSSPPVTADDTQPTSTSSLGDASSDSVLEGGPPSAALETPSSEVAVAGPSSPARRRPKPPTKGILKPPPPPAKPSLGNRLRDIVTVVGGGAKSLFEPIDAENSAGANAPLEPPSVSGALNALSGKIGLGFSRFVNAAATPTPSPTSSPLPARSISLPETGTPVLPEKNRQKQPLKRATFLLPTLSITYPISSQGEPWSQKVMEDRKRIETSHRDLLASSSGAEYWTAQRLVGLYENACRGHEERPRVGIVRALEIIPPPPKPRNVHLTLRTDPSSSSLPTSINVLDTPLNRHAAEALADVLVIDWGLLDLKLEGGILDGDDAVKCILHALLVSGSLPSLSLAGNKKIRAGGWRLLAFFLKRAKSLRYIDLSDTNWDKKGIDYLVQALTCSKVNPPPTTTGSASSLGTDTNNSPNPDHNTEPPPSPPKTDEEKGDEETVGNAYGSFIRPAPLLKETDEGIVPAAVQTLRMDGCNLKGAVLESLAQGIRSSDIRNISLRRNRIGPLGAVALALMIRDYPDSAHAMTSLSPSFNSNLTASQEVPPYTPYVARTRRPRSPQPPPDSTPADYPALPPIPLVVSSATGGITTRTVPNGYKPPPLPKHPLVMPGGGNSAIQDAASFGLNSATVEGRLSSADFGGASLALQKSVRSLDGVERIGRLLTLDLKGNEIRTGVGYIAQVLKRNRTLKVLNLADNGILPAGLAALAEALKYNSTLETLDLSSNPCSGPSLEGIAALRTTFTVNTSLKRLFLSDTGLTTEGAISLAEFLPETKSILHLDLTANPAVETAGILAISVGLKSNQLIRCLDISVPPNNPDLAEISQNILQSCIRNTELAAASLSKDHARQAAEAAIWGPIKKSTLVRQVKEADQVRAEKEHEDAAKSPEGVAREYVYRLKPERVLVVSEETARDLGKWYDAGRLANRKGATMTWEPGQLPKEDFGPLVERAKALRERLADSVQETTDAEALERMLSLNDLLTSQLEDAKTFQPPPRLLLPSQIVPTEPPPQPSPAAAQASINPRFARRHMRVSSLELSSPNFSIGDSDADSDAEEVDVGSLPQQPNAGLGVESVPEEVVSPVERASRAWVEEEGEIFRKGMRLGVVGDEEEEGASEEVSGEVLKKEILETPVERSPTRRILTAEDAEQEAEAEIRIDNDA</sequence>
<dbReference type="InterPro" id="IPR052410">
    <property type="entry name" value="DRC5"/>
</dbReference>
<evidence type="ECO:0000313" key="5">
    <source>
        <dbReference type="EMBL" id="ORY32099.1"/>
    </source>
</evidence>
<dbReference type="EMBL" id="MCFC01000011">
    <property type="protein sequence ID" value="ORY32099.1"/>
    <property type="molecule type" value="Genomic_DNA"/>
</dbReference>
<dbReference type="InterPro" id="IPR001611">
    <property type="entry name" value="Leu-rich_rpt"/>
</dbReference>
<keyword evidence="2" id="KW-0963">Cytoplasm</keyword>
<dbReference type="InterPro" id="IPR032675">
    <property type="entry name" value="LRR_dom_sf"/>
</dbReference>
<feature type="compositionally biased region" description="Polar residues" evidence="4">
    <location>
        <begin position="417"/>
        <end position="435"/>
    </location>
</feature>
<evidence type="ECO:0008006" key="7">
    <source>
        <dbReference type="Google" id="ProtNLM"/>
    </source>
</evidence>
<feature type="region of interest" description="Disordered" evidence="4">
    <location>
        <begin position="1"/>
        <end position="98"/>
    </location>
</feature>
<reference evidence="5 6" key="1">
    <citation type="submission" date="2016-07" db="EMBL/GenBank/DDBJ databases">
        <title>Pervasive Adenine N6-methylation of Active Genes in Fungi.</title>
        <authorList>
            <consortium name="DOE Joint Genome Institute"/>
            <person name="Mondo S.J."/>
            <person name="Dannebaum R.O."/>
            <person name="Kuo R.C."/>
            <person name="Labutti K."/>
            <person name="Haridas S."/>
            <person name="Kuo A."/>
            <person name="Salamov A."/>
            <person name="Ahrendt S.R."/>
            <person name="Lipzen A."/>
            <person name="Sullivan W."/>
            <person name="Andreopoulos W.B."/>
            <person name="Clum A."/>
            <person name="Lindquist E."/>
            <person name="Daum C."/>
            <person name="Ramamoorthy G.K."/>
            <person name="Gryganskyi A."/>
            <person name="Culley D."/>
            <person name="Magnuson J.K."/>
            <person name="James T.Y."/>
            <person name="O'Malley M.A."/>
            <person name="Stajich J.E."/>
            <person name="Spatafora J.W."/>
            <person name="Visel A."/>
            <person name="Grigoriev I.V."/>
        </authorList>
    </citation>
    <scope>NUCLEOTIDE SEQUENCE [LARGE SCALE GENOMIC DNA]</scope>
    <source>
        <strain evidence="5 6">68-887.2</strain>
    </source>
</reference>
<dbReference type="PANTHER" id="PTHR24107">
    <property type="entry name" value="YNEIN REGULATORY COMPLEX SUBUNIT 5"/>
    <property type="match status" value="1"/>
</dbReference>
<dbReference type="GO" id="GO:0005856">
    <property type="term" value="C:cytoskeleton"/>
    <property type="evidence" value="ECO:0007669"/>
    <property type="project" value="UniProtKB-SubCell"/>
</dbReference>
<dbReference type="SMART" id="SM00368">
    <property type="entry name" value="LRR_RI"/>
    <property type="match status" value="8"/>
</dbReference>
<feature type="compositionally biased region" description="Pro residues" evidence="4">
    <location>
        <begin position="12"/>
        <end position="22"/>
    </location>
</feature>
<dbReference type="Gene3D" id="3.80.10.10">
    <property type="entry name" value="Ribonuclease Inhibitor"/>
    <property type="match status" value="4"/>
</dbReference>
<comment type="subcellular location">
    <subcellularLocation>
        <location evidence="1">Cytoplasm</location>
        <location evidence="1">Cytoskeleton</location>
    </subcellularLocation>
</comment>
<evidence type="ECO:0000256" key="2">
    <source>
        <dbReference type="ARBA" id="ARBA00022490"/>
    </source>
</evidence>
<dbReference type="InParanoid" id="A0A1Y2BB95"/>
<feature type="region of interest" description="Disordered" evidence="4">
    <location>
        <begin position="158"/>
        <end position="191"/>
    </location>
</feature>
<organism evidence="5 6">
    <name type="scientific">Naematelia encephala</name>
    <dbReference type="NCBI Taxonomy" id="71784"/>
    <lineage>
        <taxon>Eukaryota</taxon>
        <taxon>Fungi</taxon>
        <taxon>Dikarya</taxon>
        <taxon>Basidiomycota</taxon>
        <taxon>Agaricomycotina</taxon>
        <taxon>Tremellomycetes</taxon>
        <taxon>Tremellales</taxon>
        <taxon>Naemateliaceae</taxon>
        <taxon>Naematelia</taxon>
    </lineage>
</organism>
<dbReference type="SUPFAM" id="SSF52047">
    <property type="entry name" value="RNI-like"/>
    <property type="match status" value="1"/>
</dbReference>
<keyword evidence="6" id="KW-1185">Reference proteome</keyword>
<name>A0A1Y2BB95_9TREE</name>
<keyword evidence="3" id="KW-0206">Cytoskeleton</keyword>
<dbReference type="PANTHER" id="PTHR24107:SF23">
    <property type="entry name" value="FLAGELLAR MEMBER 5"/>
    <property type="match status" value="1"/>
</dbReference>
<comment type="caution">
    <text evidence="5">The sequence shown here is derived from an EMBL/GenBank/DDBJ whole genome shotgun (WGS) entry which is preliminary data.</text>
</comment>